<dbReference type="STRING" id="361041.VW35_14235"/>
<reference evidence="2 3" key="1">
    <citation type="submission" date="2015-03" db="EMBL/GenBank/DDBJ databases">
        <authorList>
            <person name="Hassan Y.I."/>
            <person name="Lepp D."/>
            <person name="Zhou T."/>
        </authorList>
    </citation>
    <scope>NUCLEOTIDE SEQUENCE [LARGE SCALE GENOMIC DNA]</scope>
    <source>
        <strain evidence="2 3">GH2-10</strain>
    </source>
</reference>
<keyword evidence="1" id="KW-0472">Membrane</keyword>
<keyword evidence="3" id="KW-1185">Reference proteome</keyword>
<feature type="transmembrane region" description="Helical" evidence="1">
    <location>
        <begin position="6"/>
        <end position="25"/>
    </location>
</feature>
<keyword evidence="1" id="KW-1133">Transmembrane helix</keyword>
<evidence type="ECO:0000256" key="1">
    <source>
        <dbReference type="SAM" id="Phobius"/>
    </source>
</evidence>
<dbReference type="AlphaFoldDB" id="A0A0F5L6I4"/>
<proteinExistence type="predicted"/>
<keyword evidence="1" id="KW-0812">Transmembrane</keyword>
<dbReference type="PATRIC" id="fig|361041.3.peg.2234"/>
<sequence length="49" mass="5270">MSRNGLYSLVAVLALAVIGFAIYTYQQQQSQPGLEVRIDQQGVSIDGNG</sequence>
<dbReference type="EMBL" id="LAJG01000024">
    <property type="protein sequence ID" value="KKB77809.1"/>
    <property type="molecule type" value="Genomic_DNA"/>
</dbReference>
<gene>
    <name evidence="2" type="ORF">VW35_14235</name>
</gene>
<dbReference type="Proteomes" id="UP000033514">
    <property type="component" value="Unassembled WGS sequence"/>
</dbReference>
<accession>A0A0F5L6I4</accession>
<protein>
    <submittedName>
        <fullName evidence="2">Membrane protein</fullName>
    </submittedName>
</protein>
<organism evidence="2 3">
    <name type="scientific">Devosia soli</name>
    <dbReference type="NCBI Taxonomy" id="361041"/>
    <lineage>
        <taxon>Bacteria</taxon>
        <taxon>Pseudomonadati</taxon>
        <taxon>Pseudomonadota</taxon>
        <taxon>Alphaproteobacteria</taxon>
        <taxon>Hyphomicrobiales</taxon>
        <taxon>Devosiaceae</taxon>
        <taxon>Devosia</taxon>
    </lineage>
</organism>
<comment type="caution">
    <text evidence="2">The sequence shown here is derived from an EMBL/GenBank/DDBJ whole genome shotgun (WGS) entry which is preliminary data.</text>
</comment>
<evidence type="ECO:0000313" key="3">
    <source>
        <dbReference type="Proteomes" id="UP000033514"/>
    </source>
</evidence>
<name>A0A0F5L6I4_9HYPH</name>
<evidence type="ECO:0000313" key="2">
    <source>
        <dbReference type="EMBL" id="KKB77809.1"/>
    </source>
</evidence>
<dbReference type="RefSeq" id="WP_046143730.1">
    <property type="nucleotide sequence ID" value="NZ_LAJG01000024.1"/>
</dbReference>